<dbReference type="Pfam" id="PF13860">
    <property type="entry name" value="FlgD_ig"/>
    <property type="match status" value="1"/>
</dbReference>
<dbReference type="Gene3D" id="2.60.40.4070">
    <property type="match status" value="1"/>
</dbReference>
<dbReference type="Proteomes" id="UP000748308">
    <property type="component" value="Unassembled WGS sequence"/>
</dbReference>
<keyword evidence="6" id="KW-0325">Glycoprotein</keyword>
<evidence type="ECO:0000256" key="1">
    <source>
        <dbReference type="ARBA" id="ARBA00001947"/>
    </source>
</evidence>
<dbReference type="PANTHER" id="PTHR11532:SF57">
    <property type="entry name" value="CARBOXYPEPTIDASE D, B"/>
    <property type="match status" value="1"/>
</dbReference>
<evidence type="ECO:0000256" key="2">
    <source>
        <dbReference type="ARBA" id="ARBA00005988"/>
    </source>
</evidence>
<dbReference type="SUPFAM" id="SSF49464">
    <property type="entry name" value="Carboxypeptidase regulatory domain-like"/>
    <property type="match status" value="2"/>
</dbReference>
<evidence type="ECO:0000313" key="10">
    <source>
        <dbReference type="EMBL" id="MBM3316334.1"/>
    </source>
</evidence>
<evidence type="ECO:0000256" key="3">
    <source>
        <dbReference type="ARBA" id="ARBA00022723"/>
    </source>
</evidence>
<name>A0A938BKT1_UNCEI</name>
<dbReference type="Gene3D" id="3.40.50.880">
    <property type="match status" value="1"/>
</dbReference>
<keyword evidence="4" id="KW-0378">Hydrolase</keyword>
<evidence type="ECO:0000256" key="4">
    <source>
        <dbReference type="ARBA" id="ARBA00022801"/>
    </source>
</evidence>
<feature type="active site" description="Proton donor/acceptor" evidence="7">
    <location>
        <position position="354"/>
    </location>
</feature>
<organism evidence="10 11">
    <name type="scientific">Eiseniibacteriota bacterium</name>
    <dbReference type="NCBI Taxonomy" id="2212470"/>
    <lineage>
        <taxon>Bacteria</taxon>
        <taxon>Candidatus Eiseniibacteriota</taxon>
    </lineage>
</organism>
<evidence type="ECO:0000256" key="7">
    <source>
        <dbReference type="PROSITE-ProRule" id="PRU01379"/>
    </source>
</evidence>
<dbReference type="CDD" id="cd18173">
    <property type="entry name" value="M14_CP_bacteria"/>
    <property type="match status" value="1"/>
</dbReference>
<dbReference type="SMART" id="SM00631">
    <property type="entry name" value="Zn_pept"/>
    <property type="match status" value="1"/>
</dbReference>
<comment type="caution">
    <text evidence="10">The sequence shown here is derived from an EMBL/GenBank/DDBJ whole genome shotgun (WGS) entry which is preliminary data.</text>
</comment>
<dbReference type="InterPro" id="IPR025965">
    <property type="entry name" value="FlgD/Vpr_Ig-like"/>
</dbReference>
<proteinExistence type="inferred from homology"/>
<keyword evidence="10" id="KW-0121">Carboxypeptidase</keyword>
<dbReference type="GO" id="GO:0005615">
    <property type="term" value="C:extracellular space"/>
    <property type="evidence" value="ECO:0007669"/>
    <property type="project" value="TreeGrafter"/>
</dbReference>
<dbReference type="InterPro" id="IPR008969">
    <property type="entry name" value="CarboxyPept-like_regulatory"/>
</dbReference>
<dbReference type="Pfam" id="PF00246">
    <property type="entry name" value="Peptidase_M14"/>
    <property type="match status" value="1"/>
</dbReference>
<dbReference type="GO" id="GO:0016485">
    <property type="term" value="P:protein processing"/>
    <property type="evidence" value="ECO:0007669"/>
    <property type="project" value="TreeGrafter"/>
</dbReference>
<dbReference type="GO" id="GO:0004181">
    <property type="term" value="F:metallocarboxypeptidase activity"/>
    <property type="evidence" value="ECO:0007669"/>
    <property type="project" value="InterPro"/>
</dbReference>
<evidence type="ECO:0000313" key="11">
    <source>
        <dbReference type="Proteomes" id="UP000748308"/>
    </source>
</evidence>
<dbReference type="PROSITE" id="PS52035">
    <property type="entry name" value="PEPTIDASE_M14"/>
    <property type="match status" value="1"/>
</dbReference>
<comment type="cofactor">
    <cofactor evidence="1">
        <name>Zn(2+)</name>
        <dbReference type="ChEBI" id="CHEBI:29105"/>
    </cofactor>
</comment>
<dbReference type="Pfam" id="PF13620">
    <property type="entry name" value="CarboxypepD_reg"/>
    <property type="match status" value="1"/>
</dbReference>
<gene>
    <name evidence="10" type="ORF">FJY75_00635</name>
</gene>
<feature type="signal peptide" evidence="8">
    <location>
        <begin position="1"/>
        <end position="25"/>
    </location>
</feature>
<dbReference type="AlphaFoldDB" id="A0A938BKT1"/>
<protein>
    <submittedName>
        <fullName evidence="10">Carboxypeptidase regulatory-like domain-containing protein</fullName>
    </submittedName>
</protein>
<dbReference type="InterPro" id="IPR057246">
    <property type="entry name" value="CARBOXYPEPT_ZN_1"/>
</dbReference>
<dbReference type="GO" id="GO:0008270">
    <property type="term" value="F:zinc ion binding"/>
    <property type="evidence" value="ECO:0007669"/>
    <property type="project" value="InterPro"/>
</dbReference>
<dbReference type="PANTHER" id="PTHR11532">
    <property type="entry name" value="PROTEASE M14 CARBOXYPEPTIDASE"/>
    <property type="match status" value="1"/>
</dbReference>
<dbReference type="InterPro" id="IPR029062">
    <property type="entry name" value="Class_I_gatase-like"/>
</dbReference>
<keyword evidence="10" id="KW-0645">Protease</keyword>
<dbReference type="InterPro" id="IPR000834">
    <property type="entry name" value="Peptidase_M14"/>
</dbReference>
<dbReference type="PROSITE" id="PS00132">
    <property type="entry name" value="CARBOXYPEPT_ZN_1"/>
    <property type="match status" value="1"/>
</dbReference>
<comment type="similarity">
    <text evidence="2 7">Belongs to the peptidase M14 family.</text>
</comment>
<dbReference type="SUPFAM" id="SSF52317">
    <property type="entry name" value="Class I glutamine amidotransferase-like"/>
    <property type="match status" value="1"/>
</dbReference>
<dbReference type="Gene3D" id="3.40.630.10">
    <property type="entry name" value="Zn peptidases"/>
    <property type="match status" value="1"/>
</dbReference>
<reference evidence="10" key="1">
    <citation type="submission" date="2019-03" db="EMBL/GenBank/DDBJ databases">
        <title>Lake Tanganyika Metagenome-Assembled Genomes (MAGs).</title>
        <authorList>
            <person name="Tran P."/>
        </authorList>
    </citation>
    <scope>NUCLEOTIDE SEQUENCE</scope>
    <source>
        <strain evidence="10">M_DeepCast_400m_m2_100</strain>
    </source>
</reference>
<keyword evidence="8" id="KW-0732">Signal</keyword>
<evidence type="ECO:0000256" key="8">
    <source>
        <dbReference type="SAM" id="SignalP"/>
    </source>
</evidence>
<evidence type="ECO:0000259" key="9">
    <source>
        <dbReference type="PROSITE" id="PS52035"/>
    </source>
</evidence>
<feature type="chain" id="PRO_5037138584" evidence="8">
    <location>
        <begin position="26"/>
        <end position="868"/>
    </location>
</feature>
<dbReference type="InterPro" id="IPR057247">
    <property type="entry name" value="CARBOXYPEPT_ZN_2"/>
</dbReference>
<dbReference type="SUPFAM" id="SSF53187">
    <property type="entry name" value="Zn-dependent exopeptidases"/>
    <property type="match status" value="1"/>
</dbReference>
<keyword evidence="3" id="KW-0479">Metal-binding</keyword>
<dbReference type="InterPro" id="IPR050753">
    <property type="entry name" value="Peptidase_M14_domain"/>
</dbReference>
<dbReference type="PRINTS" id="PR00765">
    <property type="entry name" value="CRBOXYPTASEA"/>
</dbReference>
<dbReference type="GO" id="GO:0006518">
    <property type="term" value="P:peptide metabolic process"/>
    <property type="evidence" value="ECO:0007669"/>
    <property type="project" value="TreeGrafter"/>
</dbReference>
<accession>A0A938BKT1</accession>
<dbReference type="Gene3D" id="2.60.40.1120">
    <property type="entry name" value="Carboxypeptidase-like, regulatory domain"/>
    <property type="match status" value="2"/>
</dbReference>
<evidence type="ECO:0000256" key="5">
    <source>
        <dbReference type="ARBA" id="ARBA00022833"/>
    </source>
</evidence>
<sequence>MRFRFPPGASCLLALVGICATVAAAAEVLPAPIDRCPFNGRFPIEITLRDAGEWPQIERLDLDIDHVRGLTVTAYVDDRQLADLLGAGLDARPIANQARRAWAAQAREELEGREPYHTYTTLTAELQQIHADHPAITQLVSLGQSVQGRDIWAMKISDNAALDEAEPEVKYTATIHGDEPVGMEMCVYLIRLLVNGYGVDPELTAMVDDLEIWICPLHNPDGNANGTRYNAQGYDLNRAFPDPADDPIDDPAGRPTEVQHMMNFQYGRNFVLGANLHTGALVVNYPWDCCYGQYTPDDTMIRNLSLGYSVRNPPMWNSPTFANGVVLGWVWYVVHGGFQDWAYHWRNEIHVTIEQSNTKWPSATQLPALWDNNREAMLWYLAQARMGVEGFVTDAIDGAPIRATIDVTQIGKAVRGEPLEGFYHRMLEPGTYALEFGAFGYDPLTVPGVVVAGGATTRQDAQLARSTWHTVEGRVTDAGNGEPLEAEIRARRRDTGELVRETASGADGAYAFEVPAWEYDVEAEAEGYAPATQRAVVSGHLTLDFALSPPRGDLLVVTDGNSASRLDGELAALGFRVTRETTATTSAASWPDYDALVWSAGANHGPVSSPALRAALEAFVAAGGRLLIEGGEIGYDAAQSPGYPSFAAGVLHIGAWHADNAGDLHLRPQQADHPVATLPNPLPATIDIVYSDYGHMDAVLPLASASAIFGTTSHPNDAGVLVFDEPGRGGQIVYFAFDFNALNPASVATDLLENSIAYLLPSTQAAAGAAAPRLLALTPLGPSPAPRGAVFRLDLPAPGGVSASVHDVSGRRVRELLAGPLAAGGHALAWDGRDAKGRPVAPGVYFLRATAGEAALTRQFVILTPLGE</sequence>
<dbReference type="EMBL" id="VGIY01000006">
    <property type="protein sequence ID" value="MBM3316334.1"/>
    <property type="molecule type" value="Genomic_DNA"/>
</dbReference>
<evidence type="ECO:0000256" key="6">
    <source>
        <dbReference type="ARBA" id="ARBA00023180"/>
    </source>
</evidence>
<dbReference type="PROSITE" id="PS00133">
    <property type="entry name" value="CARBOXYPEPT_ZN_2"/>
    <property type="match status" value="1"/>
</dbReference>
<keyword evidence="5" id="KW-0862">Zinc</keyword>
<feature type="domain" description="Peptidase M14" evidence="9">
    <location>
        <begin position="115"/>
        <end position="384"/>
    </location>
</feature>